<evidence type="ECO:0000313" key="10">
    <source>
        <dbReference type="EMBL" id="VEV96081.1"/>
    </source>
</evidence>
<evidence type="ECO:0000256" key="9">
    <source>
        <dbReference type="RuleBase" id="RU362097"/>
    </source>
</evidence>
<keyword evidence="9" id="KW-0732">Signal</keyword>
<evidence type="ECO:0000256" key="6">
    <source>
        <dbReference type="ARBA" id="ARBA00023139"/>
    </source>
</evidence>
<organism evidence="10">
    <name type="scientific">Pseudomonas marincola</name>
    <dbReference type="NCBI Taxonomy" id="437900"/>
    <lineage>
        <taxon>Bacteria</taxon>
        <taxon>Pseudomonadati</taxon>
        <taxon>Pseudomonadota</taxon>
        <taxon>Gammaproteobacteria</taxon>
        <taxon>Pseudomonadales</taxon>
        <taxon>Pseudomonadaceae</taxon>
        <taxon>Pseudomonas</taxon>
    </lineage>
</organism>
<keyword evidence="7" id="KW-0998">Cell outer membrane</keyword>
<evidence type="ECO:0000256" key="2">
    <source>
        <dbReference type="ARBA" id="ARBA00007613"/>
    </source>
</evidence>
<evidence type="ECO:0000256" key="8">
    <source>
        <dbReference type="ARBA" id="ARBA00023288"/>
    </source>
</evidence>
<accession>A0A653E0R3</accession>
<evidence type="ECO:0000256" key="3">
    <source>
        <dbReference type="ARBA" id="ARBA00022452"/>
    </source>
</evidence>
<dbReference type="SUPFAM" id="SSF56954">
    <property type="entry name" value="Outer membrane efflux proteins (OEP)"/>
    <property type="match status" value="1"/>
</dbReference>
<proteinExistence type="inferred from homology"/>
<keyword evidence="4 9" id="KW-0812">Transmembrane</keyword>
<dbReference type="AlphaFoldDB" id="A0A653E0R3"/>
<dbReference type="NCBIfam" id="TIGR01845">
    <property type="entry name" value="outer_NodT"/>
    <property type="match status" value="1"/>
</dbReference>
<dbReference type="PANTHER" id="PTHR30203">
    <property type="entry name" value="OUTER MEMBRANE CATION EFFLUX PROTEIN"/>
    <property type="match status" value="1"/>
</dbReference>
<comment type="similarity">
    <text evidence="2 9">Belongs to the outer membrane factor (OMF) (TC 1.B.17) family.</text>
</comment>
<name>A0A653E0R3_9PSED</name>
<dbReference type="InterPro" id="IPR003423">
    <property type="entry name" value="OMP_efflux"/>
</dbReference>
<evidence type="ECO:0000256" key="1">
    <source>
        <dbReference type="ARBA" id="ARBA00004459"/>
    </source>
</evidence>
<dbReference type="PANTHER" id="PTHR30203:SF32">
    <property type="entry name" value="CATION EFFLUX SYSTEM PROTEIN CUSC"/>
    <property type="match status" value="1"/>
</dbReference>
<reference evidence="10" key="1">
    <citation type="submission" date="2019-02" db="EMBL/GenBank/DDBJ databases">
        <authorList>
            <consortium name="Genoscope - CEA"/>
            <person name="William W."/>
        </authorList>
    </citation>
    <scope>NUCLEOTIDE SEQUENCE [LARGE SCALE GENOMIC DNA]</scope>
    <source>
        <strain evidence="10">YSy11</strain>
    </source>
</reference>
<evidence type="ECO:0000256" key="5">
    <source>
        <dbReference type="ARBA" id="ARBA00023136"/>
    </source>
</evidence>
<dbReference type="InterPro" id="IPR010131">
    <property type="entry name" value="MdtP/NodT-like"/>
</dbReference>
<dbReference type="Gene3D" id="1.20.1600.10">
    <property type="entry name" value="Outer membrane efflux proteins (OEP)"/>
    <property type="match status" value="1"/>
</dbReference>
<dbReference type="RefSeq" id="WP_150547746.1">
    <property type="nucleotide sequence ID" value="NZ_LR215729.2"/>
</dbReference>
<comment type="subcellular location">
    <subcellularLocation>
        <location evidence="1 9">Cell outer membrane</location>
        <topology evidence="1 9">Lipid-anchor</topology>
    </subcellularLocation>
</comment>
<protein>
    <submittedName>
        <fullName evidence="10">Outer membrane protein OprM</fullName>
    </submittedName>
</protein>
<dbReference type="EMBL" id="LR215729">
    <property type="protein sequence ID" value="VEV96081.1"/>
    <property type="molecule type" value="Genomic_DNA"/>
</dbReference>
<dbReference type="GO" id="GO:0009279">
    <property type="term" value="C:cell outer membrane"/>
    <property type="evidence" value="ECO:0007669"/>
    <property type="project" value="UniProtKB-SubCell"/>
</dbReference>
<evidence type="ECO:0000256" key="4">
    <source>
        <dbReference type="ARBA" id="ARBA00022692"/>
    </source>
</evidence>
<keyword evidence="8 9" id="KW-0449">Lipoprotein</keyword>
<feature type="chain" id="PRO_5025097853" evidence="9">
    <location>
        <begin position="21"/>
        <end position="478"/>
    </location>
</feature>
<dbReference type="PROSITE" id="PS51257">
    <property type="entry name" value="PROKAR_LIPOPROTEIN"/>
    <property type="match status" value="1"/>
</dbReference>
<keyword evidence="6 9" id="KW-0564">Palmitate</keyword>
<keyword evidence="5 9" id="KW-0472">Membrane</keyword>
<gene>
    <name evidence="10" type="primary">oprM</name>
    <name evidence="10" type="ORF">PMYSY11_1034</name>
</gene>
<sequence>MNKFALSVLTLALISGCSMNPEYNQPAAPVDNAWPAADSYPSGTSTQAAELGDWRGFFKDPALVKLIDNALNNNRDLRVAALNVESYQAQYRIQRSQLYPQLDANGSGTRQRLPDGINQSGESSISSQYSATLGVSAWELDFFGRLRSLNQAALEQYFATIEAQQGVRISLIASVANAWFTLEADRLQLDLTEQTLTAYQRSYDLTKRSVDAGAASAIDLSQAKTALDGAKVARAQYRRLVAQDQNALAVLLGGPIPQDLPASLPLTDTLLTEVPAGLPSQLLQRRPDILQTEHQLKAANANIGAARAAFFPSISLTANAGSMSSSLSDLLQSGTGTWLFQPEINLPIFTAGRLQASLDVAEIEKNSQIAQYEKAIQQAFQEVSDGLTARQTYREQLDAQQQLLSTTEQYYTLAERRYRGGVDSYLVLLDAQRQLFQVRQDLINDRLAQLSSEVNLYKALGGGWQPGSEQADGSRPGD</sequence>
<evidence type="ECO:0000256" key="7">
    <source>
        <dbReference type="ARBA" id="ARBA00023237"/>
    </source>
</evidence>
<dbReference type="GO" id="GO:0015562">
    <property type="term" value="F:efflux transmembrane transporter activity"/>
    <property type="evidence" value="ECO:0007669"/>
    <property type="project" value="InterPro"/>
</dbReference>
<dbReference type="Gene3D" id="2.20.200.10">
    <property type="entry name" value="Outer membrane efflux proteins (OEP)"/>
    <property type="match status" value="1"/>
</dbReference>
<keyword evidence="3 9" id="KW-1134">Transmembrane beta strand</keyword>
<dbReference type="Pfam" id="PF02321">
    <property type="entry name" value="OEP"/>
    <property type="match status" value="2"/>
</dbReference>
<feature type="signal peptide" evidence="9">
    <location>
        <begin position="1"/>
        <end position="20"/>
    </location>
</feature>